<reference evidence="5" key="1">
    <citation type="submission" date="2021-12" db="EMBL/GenBank/DDBJ databases">
        <title>Prjna785345.</title>
        <authorList>
            <person name="Rujirawat T."/>
            <person name="Krajaejun T."/>
        </authorList>
    </citation>
    <scope>NUCLEOTIDE SEQUENCE</scope>
    <source>
        <strain evidence="5">Pi057C3</strain>
    </source>
</reference>
<dbReference type="Pfam" id="PF07727">
    <property type="entry name" value="RVT_2"/>
    <property type="match status" value="1"/>
</dbReference>
<dbReference type="PANTHER" id="PTHR42648:SF28">
    <property type="entry name" value="TRANSPOSON-ENCODED PROTEIN WITH RIBONUCLEASE H-LIKE AND RETROVIRUS ZINC FINGER-LIKE DOMAINS"/>
    <property type="match status" value="1"/>
</dbReference>
<dbReference type="PROSITE" id="PS50994">
    <property type="entry name" value="INTEGRASE"/>
    <property type="match status" value="1"/>
</dbReference>
<dbReference type="Gene3D" id="3.30.420.10">
    <property type="entry name" value="Ribonuclease H-like superfamily/Ribonuclease H"/>
    <property type="match status" value="1"/>
</dbReference>
<accession>A0AAD5L9U0</accession>
<dbReference type="InterPro" id="IPR001584">
    <property type="entry name" value="Integrase_cat-core"/>
</dbReference>
<dbReference type="GO" id="GO:0003676">
    <property type="term" value="F:nucleic acid binding"/>
    <property type="evidence" value="ECO:0007669"/>
    <property type="project" value="InterPro"/>
</dbReference>
<gene>
    <name evidence="5" type="ORF">P43SY_010649</name>
</gene>
<sequence>MEPKSVALTYLQANVWVWWAENPTLYHALDQMYQAFKVTITHQQAAVLLASEKDKSRSWNQYLLYLIALCHEDEFVCEAAEDDLDMWVVDSGASRHLIRDPELLRDVEDCSHEKGLLLPDGGTLEVFVADLTPVAPAMTADRVREIVMSSNYVRVFAARKKNAAAKMFEHFLAWFENEFNCRIHVLRTDGGGEFEVVDPFCKTVVVRRKVTEAGTPQSNGKAERMNRTIFNMVRCMIFGSGLPLTYWTEAAEYAAYILNRTPTRANAKRASPIEVLTGHAPSLQNIILFGSPCMVWRDPKKKALKQHAERALIIGKYEETKGYKVVLLKDKVVTTARHVSNIETLDDGANEQILRALEEDEEAELERVADERAQNAEKKKKTADERAAIEAETSAEKAVVERECSAPKEPEPDGPRRSRHECKKSTKKAEADEQAESSTTAARLVARGDKQVFGENYFMTFSTVIPISRGRLTLVGTYVDDLLVTGTSVERVDQFFVDMAVLELKDLGEVEKYLGMRIQWSKEKGYLIDQERTIEELLERHGLKDANPVRRIARYLKGTKALKLSLCKDQEPQSPVRIVSYSDADFAADKVDRKSISAGVQTVNGMTGATAEAEFVAAAVSGREALGLKELYEELNASSHHSSSRLKFLRDYARKKVVKPLYVATKSMVADLLTKVLLVPRNQELRELIGLE</sequence>
<keyword evidence="6" id="KW-1185">Reference proteome</keyword>
<dbReference type="InterPro" id="IPR039537">
    <property type="entry name" value="Retrotran_Ty1/copia-like"/>
</dbReference>
<evidence type="ECO:0000256" key="2">
    <source>
        <dbReference type="ARBA" id="ARBA00022801"/>
    </source>
</evidence>
<dbReference type="GO" id="GO:0015074">
    <property type="term" value="P:DNA integration"/>
    <property type="evidence" value="ECO:0007669"/>
    <property type="project" value="InterPro"/>
</dbReference>
<evidence type="ECO:0000256" key="1">
    <source>
        <dbReference type="ARBA" id="ARBA00022723"/>
    </source>
</evidence>
<dbReference type="InterPro" id="IPR013103">
    <property type="entry name" value="RVT_2"/>
</dbReference>
<comment type="caution">
    <text evidence="5">The sequence shown here is derived from an EMBL/GenBank/DDBJ whole genome shotgun (WGS) entry which is preliminary data.</text>
</comment>
<feature type="domain" description="Integrase catalytic" evidence="4">
    <location>
        <begin position="115"/>
        <end position="280"/>
    </location>
</feature>
<dbReference type="InterPro" id="IPR012337">
    <property type="entry name" value="RNaseH-like_sf"/>
</dbReference>
<name>A0AAD5L9U0_PYTIN</name>
<protein>
    <recommendedName>
        <fullName evidence="4">Integrase catalytic domain-containing protein</fullName>
    </recommendedName>
</protein>
<evidence type="ECO:0000256" key="3">
    <source>
        <dbReference type="SAM" id="MobiDB-lite"/>
    </source>
</evidence>
<evidence type="ECO:0000313" key="5">
    <source>
        <dbReference type="EMBL" id="KAJ0391837.1"/>
    </source>
</evidence>
<dbReference type="SUPFAM" id="SSF53098">
    <property type="entry name" value="Ribonuclease H-like"/>
    <property type="match status" value="1"/>
</dbReference>
<dbReference type="Proteomes" id="UP001209570">
    <property type="component" value="Unassembled WGS sequence"/>
</dbReference>
<keyword evidence="2" id="KW-0378">Hydrolase</keyword>
<dbReference type="GO" id="GO:0016787">
    <property type="term" value="F:hydrolase activity"/>
    <property type="evidence" value="ECO:0007669"/>
    <property type="project" value="UniProtKB-KW"/>
</dbReference>
<dbReference type="InterPro" id="IPR036397">
    <property type="entry name" value="RNaseH_sf"/>
</dbReference>
<evidence type="ECO:0000259" key="4">
    <source>
        <dbReference type="PROSITE" id="PS50994"/>
    </source>
</evidence>
<feature type="region of interest" description="Disordered" evidence="3">
    <location>
        <begin position="369"/>
        <end position="442"/>
    </location>
</feature>
<dbReference type="PANTHER" id="PTHR42648">
    <property type="entry name" value="TRANSPOSASE, PUTATIVE-RELATED"/>
    <property type="match status" value="1"/>
</dbReference>
<dbReference type="AlphaFoldDB" id="A0AAD5L9U0"/>
<evidence type="ECO:0000313" key="6">
    <source>
        <dbReference type="Proteomes" id="UP001209570"/>
    </source>
</evidence>
<dbReference type="GO" id="GO:0046872">
    <property type="term" value="F:metal ion binding"/>
    <property type="evidence" value="ECO:0007669"/>
    <property type="project" value="UniProtKB-KW"/>
</dbReference>
<proteinExistence type="predicted"/>
<organism evidence="5 6">
    <name type="scientific">Pythium insidiosum</name>
    <name type="common">Pythiosis disease agent</name>
    <dbReference type="NCBI Taxonomy" id="114742"/>
    <lineage>
        <taxon>Eukaryota</taxon>
        <taxon>Sar</taxon>
        <taxon>Stramenopiles</taxon>
        <taxon>Oomycota</taxon>
        <taxon>Peronosporomycetes</taxon>
        <taxon>Pythiales</taxon>
        <taxon>Pythiaceae</taxon>
        <taxon>Pythium</taxon>
    </lineage>
</organism>
<keyword evidence="1" id="KW-0479">Metal-binding</keyword>
<dbReference type="EMBL" id="JAKCXM010000817">
    <property type="protein sequence ID" value="KAJ0391837.1"/>
    <property type="molecule type" value="Genomic_DNA"/>
</dbReference>
<feature type="compositionally biased region" description="Basic and acidic residues" evidence="3">
    <location>
        <begin position="369"/>
        <end position="416"/>
    </location>
</feature>